<dbReference type="PANTHER" id="PTHR37512">
    <property type="entry name" value="TRIFUNCTIONAL NAD BIOSYNTHESIS/REGULATOR PROTEIN NADR"/>
    <property type="match status" value="1"/>
</dbReference>
<feature type="domain" description="NadR/Ttd14 AAA" evidence="1">
    <location>
        <begin position="154"/>
        <end position="307"/>
    </location>
</feature>
<dbReference type="Proteomes" id="UP001193501">
    <property type="component" value="Unassembled WGS sequence"/>
</dbReference>
<dbReference type="SUPFAM" id="SSF52540">
    <property type="entry name" value="P-loop containing nucleoside triphosphate hydrolases"/>
    <property type="match status" value="1"/>
</dbReference>
<protein>
    <submittedName>
        <fullName evidence="2">AAA family ATPase</fullName>
    </submittedName>
</protein>
<evidence type="ECO:0000313" key="3">
    <source>
        <dbReference type="Proteomes" id="UP001193501"/>
    </source>
</evidence>
<dbReference type="Pfam" id="PF13521">
    <property type="entry name" value="AAA_28"/>
    <property type="match status" value="1"/>
</dbReference>
<proteinExistence type="predicted"/>
<dbReference type="NCBIfam" id="TIGR00125">
    <property type="entry name" value="cyt_tran_rel"/>
    <property type="match status" value="1"/>
</dbReference>
<dbReference type="Gene3D" id="3.40.50.620">
    <property type="entry name" value="HUPs"/>
    <property type="match status" value="1"/>
</dbReference>
<dbReference type="PANTHER" id="PTHR37512:SF1">
    <property type="entry name" value="NADR_TTD14 AAA DOMAIN-CONTAINING PROTEIN"/>
    <property type="match status" value="1"/>
</dbReference>
<accession>A0AAE5BXC8</accession>
<name>A0AAE5BXC8_9RHOB</name>
<dbReference type="SUPFAM" id="SSF52374">
    <property type="entry name" value="Nucleotidylyl transferase"/>
    <property type="match status" value="1"/>
</dbReference>
<evidence type="ECO:0000313" key="2">
    <source>
        <dbReference type="EMBL" id="NBZ89854.1"/>
    </source>
</evidence>
<dbReference type="EMBL" id="JAABNR010000037">
    <property type="protein sequence ID" value="NBZ89854.1"/>
    <property type="molecule type" value="Genomic_DNA"/>
</dbReference>
<organism evidence="2 3">
    <name type="scientific">Stagnihabitans tardus</name>
    <dbReference type="NCBI Taxonomy" id="2699202"/>
    <lineage>
        <taxon>Bacteria</taxon>
        <taxon>Pseudomonadati</taxon>
        <taxon>Pseudomonadota</taxon>
        <taxon>Alphaproteobacteria</taxon>
        <taxon>Rhodobacterales</taxon>
        <taxon>Paracoccaceae</taxon>
        <taxon>Stagnihabitans</taxon>
    </lineage>
</organism>
<dbReference type="InterPro" id="IPR038727">
    <property type="entry name" value="NadR/Ttd14_AAA_dom"/>
</dbReference>
<dbReference type="AlphaFoldDB" id="A0AAE5BXC8"/>
<sequence>MTRGFLLGKFLPPHAGHRFLAQVAAGLCDELTVLVCSLPDDPIPGSLRHGWMTAMLPGVRVLHHDRIVPQEPADHPDFWPIWRRICLTAQGGPIDVVFGSEPYVHRLAAEVGARPVLIDPERLAFPTSGTAVRRNPPGQWRFLPPEVRPHFQRRIVLVGAESVGKSTMAQSLAAEFDTLYVPEYGRVHDAHRAEGPWTEADFAQIMAGHRAMRRALAGQAGPVLFEDTDPLLTQVWQGFLTGQAPTEPPPDLADLYFVLDIDRPWIDDGTRYQGDPAARAAFQAAVLAQLDRFGANRVLITGDWAERRALCIRAVSRLLGSSARTGT</sequence>
<dbReference type="InterPro" id="IPR027417">
    <property type="entry name" value="P-loop_NTPase"/>
</dbReference>
<gene>
    <name evidence="2" type="ORF">GV832_19900</name>
</gene>
<dbReference type="InterPro" id="IPR014729">
    <property type="entry name" value="Rossmann-like_a/b/a_fold"/>
</dbReference>
<dbReference type="RefSeq" id="WP_168776645.1">
    <property type="nucleotide sequence ID" value="NZ_JAABNR010000037.1"/>
</dbReference>
<dbReference type="InterPro" id="IPR052735">
    <property type="entry name" value="NAD_biosynth-regulator"/>
</dbReference>
<dbReference type="Gene3D" id="3.40.50.300">
    <property type="entry name" value="P-loop containing nucleotide triphosphate hydrolases"/>
    <property type="match status" value="1"/>
</dbReference>
<evidence type="ECO:0000259" key="1">
    <source>
        <dbReference type="Pfam" id="PF13521"/>
    </source>
</evidence>
<reference evidence="2" key="1">
    <citation type="submission" date="2020-01" db="EMBL/GenBank/DDBJ databases">
        <authorList>
            <person name="Chen W.-M."/>
        </authorList>
    </citation>
    <scope>NUCLEOTIDE SEQUENCE</scope>
    <source>
        <strain evidence="2">CYK-10</strain>
    </source>
</reference>
<comment type="caution">
    <text evidence="2">The sequence shown here is derived from an EMBL/GenBank/DDBJ whole genome shotgun (WGS) entry which is preliminary data.</text>
</comment>
<dbReference type="GO" id="GO:0003824">
    <property type="term" value="F:catalytic activity"/>
    <property type="evidence" value="ECO:0007669"/>
    <property type="project" value="InterPro"/>
</dbReference>
<keyword evidence="3" id="KW-1185">Reference proteome</keyword>
<dbReference type="InterPro" id="IPR004821">
    <property type="entry name" value="Cyt_trans-like"/>
</dbReference>